<evidence type="ECO:0000256" key="1">
    <source>
        <dbReference type="SAM" id="MobiDB-lite"/>
    </source>
</evidence>
<feature type="region of interest" description="Disordered" evidence="1">
    <location>
        <begin position="329"/>
        <end position="373"/>
    </location>
</feature>
<gene>
    <name evidence="2" type="ORF">MYCIT1_LOCUS34960</name>
</gene>
<sequence length="373" mass="40346">MARASKAKRDAAARAHAGKNNAMRLLSPSDGSESDQDLQGPMPINTSDTISEVFDVELESDDPDSPIAGESTTAAPVDEWEMDSDLDSDSEIEELTGEELLRSLEDKVEQEVTHIVRVCTNSLYGQISAVQMSAKEWKKPGGPEQQRMGVNTGHAPRTLCKQRQKKAKKDKEALEISKTYALHSIAQQNTSHVVHSLQAKNFVAFFKPKATSAPMMDPNTSIPTSETPPAPSPAIPTSQTEWKPLSAADWIRLTGKPRPKQLADAGPTSLLPVQMWSTASPSSVGDVLDKDFDGYASDLAEDTEDLFSDDENVDMWYNNNLFNGAPASTHQAIDSPLADAPAALNSPAPIDSNSPAPLSQPPPAKRRRLLVPV</sequence>
<accession>A0AAD2HYC8</accession>
<keyword evidence="3" id="KW-1185">Reference proteome</keyword>
<proteinExistence type="predicted"/>
<feature type="region of interest" description="Disordered" evidence="1">
    <location>
        <begin position="1"/>
        <end position="77"/>
    </location>
</feature>
<name>A0AAD2HYC8_9AGAR</name>
<protein>
    <submittedName>
        <fullName evidence="2">Uncharacterized protein</fullName>
    </submittedName>
</protein>
<feature type="compositionally biased region" description="Basic residues" evidence="1">
    <location>
        <begin position="364"/>
        <end position="373"/>
    </location>
</feature>
<dbReference type="EMBL" id="CAVNYO010000463">
    <property type="protein sequence ID" value="CAK5282858.1"/>
    <property type="molecule type" value="Genomic_DNA"/>
</dbReference>
<dbReference type="AlphaFoldDB" id="A0AAD2HYC8"/>
<reference evidence="2" key="1">
    <citation type="submission" date="2023-11" db="EMBL/GenBank/DDBJ databases">
        <authorList>
            <person name="De Vega J J."/>
            <person name="De Vega J J."/>
        </authorList>
    </citation>
    <scope>NUCLEOTIDE SEQUENCE</scope>
</reference>
<feature type="region of interest" description="Disordered" evidence="1">
    <location>
        <begin position="214"/>
        <end position="240"/>
    </location>
</feature>
<feature type="compositionally biased region" description="Acidic residues" evidence="1">
    <location>
        <begin position="54"/>
        <end position="64"/>
    </location>
</feature>
<dbReference type="Proteomes" id="UP001295794">
    <property type="component" value="Unassembled WGS sequence"/>
</dbReference>
<organism evidence="2 3">
    <name type="scientific">Mycena citricolor</name>
    <dbReference type="NCBI Taxonomy" id="2018698"/>
    <lineage>
        <taxon>Eukaryota</taxon>
        <taxon>Fungi</taxon>
        <taxon>Dikarya</taxon>
        <taxon>Basidiomycota</taxon>
        <taxon>Agaricomycotina</taxon>
        <taxon>Agaricomycetes</taxon>
        <taxon>Agaricomycetidae</taxon>
        <taxon>Agaricales</taxon>
        <taxon>Marasmiineae</taxon>
        <taxon>Mycenaceae</taxon>
        <taxon>Mycena</taxon>
    </lineage>
</organism>
<comment type="caution">
    <text evidence="2">The sequence shown here is derived from an EMBL/GenBank/DDBJ whole genome shotgun (WGS) entry which is preliminary data.</text>
</comment>
<evidence type="ECO:0000313" key="3">
    <source>
        <dbReference type="Proteomes" id="UP001295794"/>
    </source>
</evidence>
<evidence type="ECO:0000313" key="2">
    <source>
        <dbReference type="EMBL" id="CAK5282858.1"/>
    </source>
</evidence>